<dbReference type="InterPro" id="IPR012340">
    <property type="entry name" value="NA-bd_OB-fold"/>
</dbReference>
<gene>
    <name evidence="2" type="ORF">CGOC_LOCUS1725</name>
</gene>
<evidence type="ECO:0008006" key="4">
    <source>
        <dbReference type="Google" id="ProtNLM"/>
    </source>
</evidence>
<dbReference type="Gene3D" id="2.40.50.140">
    <property type="entry name" value="Nucleic acid-binding proteins"/>
    <property type="match status" value="1"/>
</dbReference>
<proteinExistence type="predicted"/>
<dbReference type="OrthoDB" id="5876805at2759"/>
<reference evidence="2 3" key="1">
    <citation type="submission" date="2018-11" db="EMBL/GenBank/DDBJ databases">
        <authorList>
            <consortium name="Pathogen Informatics"/>
        </authorList>
    </citation>
    <scope>NUCLEOTIDE SEQUENCE [LARGE SCALE GENOMIC DNA]</scope>
</reference>
<evidence type="ECO:0000313" key="2">
    <source>
        <dbReference type="EMBL" id="VDK50242.1"/>
    </source>
</evidence>
<feature type="region of interest" description="Disordered" evidence="1">
    <location>
        <begin position="104"/>
        <end position="151"/>
    </location>
</feature>
<keyword evidence="3" id="KW-1185">Reference proteome</keyword>
<organism evidence="2 3">
    <name type="scientific">Cylicostephanus goldi</name>
    <name type="common">Nematode worm</name>
    <dbReference type="NCBI Taxonomy" id="71465"/>
    <lineage>
        <taxon>Eukaryota</taxon>
        <taxon>Metazoa</taxon>
        <taxon>Ecdysozoa</taxon>
        <taxon>Nematoda</taxon>
        <taxon>Chromadorea</taxon>
        <taxon>Rhabditida</taxon>
        <taxon>Rhabditina</taxon>
        <taxon>Rhabditomorpha</taxon>
        <taxon>Strongyloidea</taxon>
        <taxon>Strongylidae</taxon>
        <taxon>Cylicostephanus</taxon>
    </lineage>
</organism>
<evidence type="ECO:0000313" key="3">
    <source>
        <dbReference type="Proteomes" id="UP000271889"/>
    </source>
</evidence>
<dbReference type="EMBL" id="UYRV01003425">
    <property type="protein sequence ID" value="VDK50242.1"/>
    <property type="molecule type" value="Genomic_DNA"/>
</dbReference>
<dbReference type="AlphaFoldDB" id="A0A3P6QJQ6"/>
<accession>A0A3P6QJQ6</accession>
<feature type="compositionally biased region" description="Basic and acidic residues" evidence="1">
    <location>
        <begin position="117"/>
        <end position="132"/>
    </location>
</feature>
<sequence>MQSAITRAINMQGFHVMEKEFAYCYTKLSDLPNFGRVYVYGVVRSVTDSNFGGQIIKIEDEDGSAIVKVVKKSSKYFYDLQVGNILRLHRTELATLRKLIAQNEPQAEDGSPAQSIRVEESCEESSSKRVTDEPVVVERTPSKRKRSRTDENITNARDIPRLGKQFFNWYALVLGVYTGKGEPFTVFLRVWDGTKPRFPAYRKMFHADKDSIDTVHCDISPSLFAVIEPFTVDVCCYGEWARKALSLRVCHIAECLAAKRKTDFLVFS</sequence>
<evidence type="ECO:0000256" key="1">
    <source>
        <dbReference type="SAM" id="MobiDB-lite"/>
    </source>
</evidence>
<protein>
    <recommendedName>
        <fullName evidence="4">Protection of telomeres protein 1 ssDNA-binding domain-containing protein</fullName>
    </recommendedName>
</protein>
<dbReference type="Proteomes" id="UP000271889">
    <property type="component" value="Unassembled WGS sequence"/>
</dbReference>
<name>A0A3P6QJQ6_CYLGO</name>